<organism evidence="3 4">
    <name type="scientific">Paenibacillus sepulcri</name>
    <dbReference type="NCBI Taxonomy" id="359917"/>
    <lineage>
        <taxon>Bacteria</taxon>
        <taxon>Bacillati</taxon>
        <taxon>Bacillota</taxon>
        <taxon>Bacilli</taxon>
        <taxon>Bacillales</taxon>
        <taxon>Paenibacillaceae</taxon>
        <taxon>Paenibacillus</taxon>
    </lineage>
</organism>
<name>A0ABS7CA54_9BACL</name>
<dbReference type="Pfam" id="PF02525">
    <property type="entry name" value="Flavodoxin_2"/>
    <property type="match status" value="1"/>
</dbReference>
<evidence type="ECO:0000313" key="3">
    <source>
        <dbReference type="EMBL" id="MBW7457830.1"/>
    </source>
</evidence>
<accession>A0ABS7CA54</accession>
<keyword evidence="1" id="KW-0560">Oxidoreductase</keyword>
<dbReference type="SUPFAM" id="SSF52218">
    <property type="entry name" value="Flavoproteins"/>
    <property type="match status" value="1"/>
</dbReference>
<dbReference type="Proteomes" id="UP001519887">
    <property type="component" value="Unassembled WGS sequence"/>
</dbReference>
<evidence type="ECO:0000259" key="2">
    <source>
        <dbReference type="Pfam" id="PF02525"/>
    </source>
</evidence>
<dbReference type="InterPro" id="IPR029039">
    <property type="entry name" value="Flavoprotein-like_sf"/>
</dbReference>
<dbReference type="PANTHER" id="PTHR47307">
    <property type="entry name" value="GLUTATHIONE-REGULATED POTASSIUM-EFFLUX SYSTEM ANCILLARY PROTEIN KEFG"/>
    <property type="match status" value="1"/>
</dbReference>
<dbReference type="InterPro" id="IPR003680">
    <property type="entry name" value="Flavodoxin_fold"/>
</dbReference>
<proteinExistence type="predicted"/>
<protein>
    <submittedName>
        <fullName evidence="3">NAD(P)H-dependent oxidoreductase</fullName>
    </submittedName>
</protein>
<evidence type="ECO:0000313" key="4">
    <source>
        <dbReference type="Proteomes" id="UP001519887"/>
    </source>
</evidence>
<gene>
    <name evidence="3" type="ORF">K0U00_27700</name>
</gene>
<dbReference type="Gene3D" id="3.40.50.360">
    <property type="match status" value="1"/>
</dbReference>
<dbReference type="InterPro" id="IPR046980">
    <property type="entry name" value="KefG/KefF"/>
</dbReference>
<feature type="domain" description="Flavodoxin-like fold" evidence="2">
    <location>
        <begin position="6"/>
        <end position="173"/>
    </location>
</feature>
<keyword evidence="4" id="KW-1185">Reference proteome</keyword>
<dbReference type="PANTHER" id="PTHR47307:SF1">
    <property type="entry name" value="GLUTATHIONE-REGULATED POTASSIUM-EFFLUX SYSTEM ANCILLARY PROTEIN KEFG"/>
    <property type="match status" value="1"/>
</dbReference>
<reference evidence="3 4" key="1">
    <citation type="submission" date="2021-07" db="EMBL/GenBank/DDBJ databases">
        <title>Paenibacillus radiodurans sp. nov., isolated from the southeastern edge of Tengger Desert.</title>
        <authorList>
            <person name="Zhang G."/>
        </authorList>
    </citation>
    <scope>NUCLEOTIDE SEQUENCE [LARGE SCALE GENOMIC DNA]</scope>
    <source>
        <strain evidence="3 4">CCM 7311</strain>
    </source>
</reference>
<dbReference type="EMBL" id="JAHZIK010000978">
    <property type="protein sequence ID" value="MBW7457830.1"/>
    <property type="molecule type" value="Genomic_DNA"/>
</dbReference>
<sequence length="183" mass="20684">MTTIGKVLAIIAHPNLGQSRINKRLAEELEARGNVTVHRLYEAYPDEIIDVEQEQELLETHERIVLQFPFYWYSSPSLLKKWMDAVLQRGWAYGTGGDKLHGKELVIAISSGGGSASYQAGGFHHYSYSELLRPFQATANLVGMLYRTPHIVSGIRGISDSQLEQFALEYAEYIERPIDTNEK</sequence>
<dbReference type="RefSeq" id="WP_210043957.1">
    <property type="nucleotide sequence ID" value="NZ_JBHLVU010000001.1"/>
</dbReference>
<evidence type="ECO:0000256" key="1">
    <source>
        <dbReference type="ARBA" id="ARBA00023002"/>
    </source>
</evidence>
<comment type="caution">
    <text evidence="3">The sequence shown here is derived from an EMBL/GenBank/DDBJ whole genome shotgun (WGS) entry which is preliminary data.</text>
</comment>